<dbReference type="Proteomes" id="UP001445335">
    <property type="component" value="Unassembled WGS sequence"/>
</dbReference>
<organism evidence="2 3">
    <name type="scientific">Elliptochloris bilobata</name>
    <dbReference type="NCBI Taxonomy" id="381761"/>
    <lineage>
        <taxon>Eukaryota</taxon>
        <taxon>Viridiplantae</taxon>
        <taxon>Chlorophyta</taxon>
        <taxon>core chlorophytes</taxon>
        <taxon>Trebouxiophyceae</taxon>
        <taxon>Trebouxiophyceae incertae sedis</taxon>
        <taxon>Elliptochloris clade</taxon>
        <taxon>Elliptochloris</taxon>
    </lineage>
</organism>
<dbReference type="PANTHER" id="PTHR31010">
    <property type="entry name" value="RAN-SPECIFIC GTPASE-ACTIVATING PROTEIN 30-RELATED"/>
    <property type="match status" value="1"/>
</dbReference>
<dbReference type="EMBL" id="JALJOU010000005">
    <property type="protein sequence ID" value="KAK9843843.1"/>
    <property type="molecule type" value="Genomic_DNA"/>
</dbReference>
<feature type="compositionally biased region" description="Low complexity" evidence="1">
    <location>
        <begin position="204"/>
        <end position="234"/>
    </location>
</feature>
<proteinExistence type="predicted"/>
<feature type="region of interest" description="Disordered" evidence="1">
    <location>
        <begin position="267"/>
        <end position="288"/>
    </location>
</feature>
<evidence type="ECO:0000313" key="2">
    <source>
        <dbReference type="EMBL" id="KAK9843843.1"/>
    </source>
</evidence>
<dbReference type="GO" id="GO:0005737">
    <property type="term" value="C:cytoplasm"/>
    <property type="evidence" value="ECO:0007669"/>
    <property type="project" value="TreeGrafter"/>
</dbReference>
<reference evidence="2 3" key="1">
    <citation type="journal article" date="2024" name="Nat. Commun.">
        <title>Phylogenomics reveals the evolutionary origins of lichenization in chlorophyte algae.</title>
        <authorList>
            <person name="Puginier C."/>
            <person name="Libourel C."/>
            <person name="Otte J."/>
            <person name="Skaloud P."/>
            <person name="Haon M."/>
            <person name="Grisel S."/>
            <person name="Petersen M."/>
            <person name="Berrin J.G."/>
            <person name="Delaux P.M."/>
            <person name="Dal Grande F."/>
            <person name="Keller J."/>
        </authorList>
    </citation>
    <scope>NUCLEOTIDE SEQUENCE [LARGE SCALE GENOMIC DNA]</scope>
    <source>
        <strain evidence="2 3">SAG 245.80</strain>
    </source>
</reference>
<dbReference type="GO" id="GO:0005634">
    <property type="term" value="C:nucleus"/>
    <property type="evidence" value="ECO:0007669"/>
    <property type="project" value="TreeGrafter"/>
</dbReference>
<dbReference type="InterPro" id="IPR008812">
    <property type="entry name" value="Ran_GTP-bd-rel"/>
</dbReference>
<accession>A0AAW1SEK0</accession>
<evidence type="ECO:0000313" key="3">
    <source>
        <dbReference type="Proteomes" id="UP001445335"/>
    </source>
</evidence>
<feature type="region of interest" description="Disordered" evidence="1">
    <location>
        <begin position="197"/>
        <end position="249"/>
    </location>
</feature>
<dbReference type="AlphaFoldDB" id="A0AAW1SEK0"/>
<sequence length="375" mass="39240">MFSLAGAEILAPYAIFAASTVGKKAFEAVALRSMKGLAETLSTVFRGNQEVLRLRKELELRLRMLAWPLDACVGRAVQGNPALQAAVEGALSLLQEVEAFEEALRSRDISQKPGTPCKCHRSAGGLDGPVGYFQYELHVKQDIERDELYHEEGERAEEIVADVAAIAGLSWATAHSLRIGSNDLSPALVFHIAGEPSETAQDSTRGTSAASAPGAATRSGRAAVRRSSAVGSAGQHTSGTPPAAPATPAAPSRVLCKYAIQLRRVASADADEDGSTESGSGGGGGAEASDLSIDWKVLSELEYVLRLCQLESYEERTHQDLGDERLRLAFAAAATATGPSPPGPGPARRPGSRAPSTDVRSLSVQLAAVGFGSPL</sequence>
<evidence type="ECO:0008006" key="4">
    <source>
        <dbReference type="Google" id="ProtNLM"/>
    </source>
</evidence>
<feature type="region of interest" description="Disordered" evidence="1">
    <location>
        <begin position="335"/>
        <end position="360"/>
    </location>
</feature>
<feature type="compositionally biased region" description="Low complexity" evidence="1">
    <location>
        <begin position="348"/>
        <end position="357"/>
    </location>
</feature>
<comment type="caution">
    <text evidence="2">The sequence shown here is derived from an EMBL/GenBank/DDBJ whole genome shotgun (WGS) entry which is preliminary data.</text>
</comment>
<gene>
    <name evidence="2" type="ORF">WJX81_008641</name>
</gene>
<protein>
    <recommendedName>
        <fullName evidence="4">Prion-inhibition and propagation HeLo domain-containing protein</fullName>
    </recommendedName>
</protein>
<dbReference type="PANTHER" id="PTHR31010:SF2">
    <property type="entry name" value="RAN-SPECIFIC GTPASE-ACTIVATING PROTEIN 30"/>
    <property type="match status" value="1"/>
</dbReference>
<name>A0AAW1SEK0_9CHLO</name>
<keyword evidence="3" id="KW-1185">Reference proteome</keyword>
<dbReference type="GO" id="GO:0030695">
    <property type="term" value="F:GTPase regulator activity"/>
    <property type="evidence" value="ECO:0007669"/>
    <property type="project" value="TreeGrafter"/>
</dbReference>
<evidence type="ECO:0000256" key="1">
    <source>
        <dbReference type="SAM" id="MobiDB-lite"/>
    </source>
</evidence>